<dbReference type="EMBL" id="JAMKFB020000022">
    <property type="protein sequence ID" value="KAL0160410.1"/>
    <property type="molecule type" value="Genomic_DNA"/>
</dbReference>
<feature type="non-terminal residue" evidence="2">
    <location>
        <position position="1"/>
    </location>
</feature>
<feature type="compositionally biased region" description="Polar residues" evidence="1">
    <location>
        <begin position="19"/>
        <end position="31"/>
    </location>
</feature>
<accession>A0ABD0NGB9</accession>
<dbReference type="AlphaFoldDB" id="A0ABD0NGB9"/>
<evidence type="ECO:0000313" key="3">
    <source>
        <dbReference type="Proteomes" id="UP001529510"/>
    </source>
</evidence>
<dbReference type="Proteomes" id="UP001529510">
    <property type="component" value="Unassembled WGS sequence"/>
</dbReference>
<protein>
    <submittedName>
        <fullName evidence="2">Uncharacterized protein</fullName>
    </submittedName>
</protein>
<organism evidence="2 3">
    <name type="scientific">Cirrhinus mrigala</name>
    <name type="common">Mrigala</name>
    <dbReference type="NCBI Taxonomy" id="683832"/>
    <lineage>
        <taxon>Eukaryota</taxon>
        <taxon>Metazoa</taxon>
        <taxon>Chordata</taxon>
        <taxon>Craniata</taxon>
        <taxon>Vertebrata</taxon>
        <taxon>Euteleostomi</taxon>
        <taxon>Actinopterygii</taxon>
        <taxon>Neopterygii</taxon>
        <taxon>Teleostei</taxon>
        <taxon>Ostariophysi</taxon>
        <taxon>Cypriniformes</taxon>
        <taxon>Cyprinidae</taxon>
        <taxon>Labeoninae</taxon>
        <taxon>Labeonini</taxon>
        <taxon>Cirrhinus</taxon>
    </lineage>
</organism>
<evidence type="ECO:0000256" key="1">
    <source>
        <dbReference type="SAM" id="MobiDB-lite"/>
    </source>
</evidence>
<feature type="region of interest" description="Disordered" evidence="1">
    <location>
        <begin position="1"/>
        <end position="70"/>
    </location>
</feature>
<name>A0ABD0NGB9_CIRMR</name>
<comment type="caution">
    <text evidence="2">The sequence shown here is derived from an EMBL/GenBank/DDBJ whole genome shotgun (WGS) entry which is preliminary data.</text>
</comment>
<proteinExistence type="predicted"/>
<evidence type="ECO:0000313" key="2">
    <source>
        <dbReference type="EMBL" id="KAL0160410.1"/>
    </source>
</evidence>
<keyword evidence="3" id="KW-1185">Reference proteome</keyword>
<feature type="non-terminal residue" evidence="2">
    <location>
        <position position="70"/>
    </location>
</feature>
<sequence>IGRVDPNFPCGGSSLPWGRSSSMDQLSLQPKPNSNPNQNTRPTSPSTSPSPTHRHDHQLKKAPSLQTIRL</sequence>
<feature type="compositionally biased region" description="Low complexity" evidence="1">
    <location>
        <begin position="32"/>
        <end position="51"/>
    </location>
</feature>
<gene>
    <name evidence="2" type="ORF">M9458_044135</name>
</gene>
<reference evidence="2 3" key="1">
    <citation type="submission" date="2024-05" db="EMBL/GenBank/DDBJ databases">
        <title>Genome sequencing and assembly of Indian major carp, Cirrhinus mrigala (Hamilton, 1822).</title>
        <authorList>
            <person name="Mohindra V."/>
            <person name="Chowdhury L.M."/>
            <person name="Lal K."/>
            <person name="Jena J.K."/>
        </authorList>
    </citation>
    <scope>NUCLEOTIDE SEQUENCE [LARGE SCALE GENOMIC DNA]</scope>
    <source>
        <strain evidence="2">CM1030</strain>
        <tissue evidence="2">Blood</tissue>
    </source>
</reference>